<reference evidence="1" key="1">
    <citation type="submission" date="2020-06" db="EMBL/GenBank/DDBJ databases">
        <authorList>
            <person name="Li T."/>
            <person name="Hu X."/>
            <person name="Zhang T."/>
            <person name="Song X."/>
            <person name="Zhang H."/>
            <person name="Dai N."/>
            <person name="Sheng W."/>
            <person name="Hou X."/>
            <person name="Wei L."/>
        </authorList>
    </citation>
    <scope>NUCLEOTIDE SEQUENCE</scope>
    <source>
        <strain evidence="1">G01</strain>
        <tissue evidence="1">Leaf</tissue>
    </source>
</reference>
<reference evidence="1" key="2">
    <citation type="journal article" date="2024" name="Plant">
        <title>Genomic evolution and insights into agronomic trait innovations of Sesamum species.</title>
        <authorList>
            <person name="Miao H."/>
            <person name="Wang L."/>
            <person name="Qu L."/>
            <person name="Liu H."/>
            <person name="Sun Y."/>
            <person name="Le M."/>
            <person name="Wang Q."/>
            <person name="Wei S."/>
            <person name="Zheng Y."/>
            <person name="Lin W."/>
            <person name="Duan Y."/>
            <person name="Cao H."/>
            <person name="Xiong S."/>
            <person name="Wang X."/>
            <person name="Wei L."/>
            <person name="Li C."/>
            <person name="Ma Q."/>
            <person name="Ju M."/>
            <person name="Zhao R."/>
            <person name="Li G."/>
            <person name="Mu C."/>
            <person name="Tian Q."/>
            <person name="Mei H."/>
            <person name="Zhang T."/>
            <person name="Gao T."/>
            <person name="Zhang H."/>
        </authorList>
    </citation>
    <scope>NUCLEOTIDE SEQUENCE</scope>
    <source>
        <strain evidence="1">G01</strain>
    </source>
</reference>
<sequence length="111" mass="13264">MEQLMLQRRAKMQWLKGGDQCTKIFFCKVAAWQTTLRVFQINNAHGEMLSFPKDIQDEFAQFYEELHGGTCQRTMINLEYLRPWAKHLIMDEQGMEMLKLVRRTEIKAVFF</sequence>
<comment type="caution">
    <text evidence="1">The sequence shown here is derived from an EMBL/GenBank/DDBJ whole genome shotgun (WGS) entry which is preliminary data.</text>
</comment>
<organism evidence="1">
    <name type="scientific">Sesamum angustifolium</name>
    <dbReference type="NCBI Taxonomy" id="2727405"/>
    <lineage>
        <taxon>Eukaryota</taxon>
        <taxon>Viridiplantae</taxon>
        <taxon>Streptophyta</taxon>
        <taxon>Embryophyta</taxon>
        <taxon>Tracheophyta</taxon>
        <taxon>Spermatophyta</taxon>
        <taxon>Magnoliopsida</taxon>
        <taxon>eudicotyledons</taxon>
        <taxon>Gunneridae</taxon>
        <taxon>Pentapetalae</taxon>
        <taxon>asterids</taxon>
        <taxon>lamiids</taxon>
        <taxon>Lamiales</taxon>
        <taxon>Pedaliaceae</taxon>
        <taxon>Sesamum</taxon>
    </lineage>
</organism>
<proteinExistence type="predicted"/>
<dbReference type="EMBL" id="JACGWK010000015">
    <property type="protein sequence ID" value="KAL0313977.1"/>
    <property type="molecule type" value="Genomic_DNA"/>
</dbReference>
<name>A0AAW2L5X9_9LAMI</name>
<evidence type="ECO:0000313" key="1">
    <source>
        <dbReference type="EMBL" id="KAL0313977.1"/>
    </source>
</evidence>
<protein>
    <submittedName>
        <fullName evidence="1">Uncharacterized protein</fullName>
    </submittedName>
</protein>
<gene>
    <name evidence="1" type="ORF">Sangu_2242100</name>
</gene>
<dbReference type="AlphaFoldDB" id="A0AAW2L5X9"/>
<accession>A0AAW2L5X9</accession>